<dbReference type="Pfam" id="PF02636">
    <property type="entry name" value="Methyltransf_28"/>
    <property type="match status" value="1"/>
</dbReference>
<name>A0A368KZQ4_9BURK</name>
<dbReference type="InterPro" id="IPR038375">
    <property type="entry name" value="NDUFAF7_sf"/>
</dbReference>
<gene>
    <name evidence="3" type="ORF">DU000_10645</name>
</gene>
<dbReference type="RefSeq" id="WP_114403393.1">
    <property type="nucleotide sequence ID" value="NZ_QPGB01000005.1"/>
</dbReference>
<evidence type="ECO:0000256" key="1">
    <source>
        <dbReference type="ARBA" id="ARBA00022603"/>
    </source>
</evidence>
<evidence type="ECO:0000256" key="2">
    <source>
        <dbReference type="ARBA" id="ARBA00022679"/>
    </source>
</evidence>
<dbReference type="GO" id="GO:0032259">
    <property type="term" value="P:methylation"/>
    <property type="evidence" value="ECO:0007669"/>
    <property type="project" value="UniProtKB-KW"/>
</dbReference>
<dbReference type="Gene3D" id="3.40.50.12710">
    <property type="match status" value="1"/>
</dbReference>
<sequence>MASSLPLPDNLALAHSAALCAQIRREIERQRGWISFARYMEMALYAPTVGYYTGGSSKFGTTGDFVTAPELTSLFGQTLAHACLPWLQTYGHTIVEFGAGTGQLAADILRTLAAAGIELDRYIIVDLSGSLRARQAATLRDWPCVEWVDTLPTALRGVILANEVFDALPVQIFVNEATGVCERGVAVNAEGEFVWAERAADLALSEAVAEIESMLPTPLPVGYQSELCPAADGLIHSMAGMLEEGVICLLDYGFPRHEYYHIQRGNQGGTLMCHYRQQAHTDPFLWPGLQDITAHVDFTRLALAANAAGLDLIGYTTQAHFLLNAGILQQLDQIPIEDTLRYAQHSAAVQKLLSEAEMGELFKVMALVKDRDNPQAQEWEAEIFAGFQRGDRSHRL</sequence>
<keyword evidence="4" id="KW-1185">Reference proteome</keyword>
<dbReference type="AlphaFoldDB" id="A0A368KZQ4"/>
<protein>
    <submittedName>
        <fullName evidence="3">Class I SAM-dependent methyltransferase</fullName>
    </submittedName>
</protein>
<dbReference type="PANTHER" id="PTHR12049:SF7">
    <property type="entry name" value="PROTEIN ARGININE METHYLTRANSFERASE NDUFAF7, MITOCHONDRIAL"/>
    <property type="match status" value="1"/>
</dbReference>
<dbReference type="OrthoDB" id="9794208at2"/>
<dbReference type="GO" id="GO:0035243">
    <property type="term" value="F:protein-arginine omega-N symmetric methyltransferase activity"/>
    <property type="evidence" value="ECO:0007669"/>
    <property type="project" value="TreeGrafter"/>
</dbReference>
<evidence type="ECO:0000313" key="4">
    <source>
        <dbReference type="Proteomes" id="UP000252357"/>
    </source>
</evidence>
<proteinExistence type="predicted"/>
<accession>A0A368KZQ4</accession>
<comment type="caution">
    <text evidence="3">The sequence shown here is derived from an EMBL/GenBank/DDBJ whole genome shotgun (WGS) entry which is preliminary data.</text>
</comment>
<reference evidence="3 4" key="1">
    <citation type="journal article" date="2018" name="Int. J. Syst. Evol. Microbiol.">
        <title>Parvibium lacunae gen. nov., sp. nov., a new member of the family Alcaligenaceae isolated from a freshwater pond.</title>
        <authorList>
            <person name="Chen W.M."/>
            <person name="Xie P.B."/>
            <person name="Hsu M.Y."/>
            <person name="Sheu S.Y."/>
        </authorList>
    </citation>
    <scope>NUCLEOTIDE SEQUENCE [LARGE SCALE GENOMIC DNA]</scope>
    <source>
        <strain evidence="3 4">KMB9</strain>
    </source>
</reference>
<organism evidence="3 4">
    <name type="scientific">Parvibium lacunae</name>
    <dbReference type="NCBI Taxonomy" id="1888893"/>
    <lineage>
        <taxon>Bacteria</taxon>
        <taxon>Pseudomonadati</taxon>
        <taxon>Pseudomonadota</taxon>
        <taxon>Betaproteobacteria</taxon>
        <taxon>Burkholderiales</taxon>
        <taxon>Alcaligenaceae</taxon>
        <taxon>Parvibium</taxon>
    </lineage>
</organism>
<dbReference type="InterPro" id="IPR029063">
    <property type="entry name" value="SAM-dependent_MTases_sf"/>
</dbReference>
<dbReference type="InterPro" id="IPR003788">
    <property type="entry name" value="NDUFAF7"/>
</dbReference>
<evidence type="ECO:0000313" key="3">
    <source>
        <dbReference type="EMBL" id="RCS56790.1"/>
    </source>
</evidence>
<dbReference type="PANTHER" id="PTHR12049">
    <property type="entry name" value="PROTEIN ARGININE METHYLTRANSFERASE NDUFAF7, MITOCHONDRIAL"/>
    <property type="match status" value="1"/>
</dbReference>
<dbReference type="SUPFAM" id="SSF53335">
    <property type="entry name" value="S-adenosyl-L-methionine-dependent methyltransferases"/>
    <property type="match status" value="1"/>
</dbReference>
<keyword evidence="2 3" id="KW-0808">Transferase</keyword>
<dbReference type="Proteomes" id="UP000252357">
    <property type="component" value="Unassembled WGS sequence"/>
</dbReference>
<keyword evidence="1 3" id="KW-0489">Methyltransferase</keyword>
<dbReference type="EMBL" id="QPGB01000005">
    <property type="protein sequence ID" value="RCS56790.1"/>
    <property type="molecule type" value="Genomic_DNA"/>
</dbReference>